<feature type="region of interest" description="Disordered" evidence="1">
    <location>
        <begin position="120"/>
        <end position="160"/>
    </location>
</feature>
<evidence type="ECO:0000313" key="2">
    <source>
        <dbReference type="EMBL" id="CAJ1087209.1"/>
    </source>
</evidence>
<feature type="compositionally biased region" description="Basic and acidic residues" evidence="1">
    <location>
        <begin position="146"/>
        <end position="160"/>
    </location>
</feature>
<organism evidence="2 3">
    <name type="scientific">Xyrichtys novacula</name>
    <name type="common">Pearly razorfish</name>
    <name type="synonym">Hemipteronotus novacula</name>
    <dbReference type="NCBI Taxonomy" id="13765"/>
    <lineage>
        <taxon>Eukaryota</taxon>
        <taxon>Metazoa</taxon>
        <taxon>Chordata</taxon>
        <taxon>Craniata</taxon>
        <taxon>Vertebrata</taxon>
        <taxon>Euteleostomi</taxon>
        <taxon>Actinopterygii</taxon>
        <taxon>Neopterygii</taxon>
        <taxon>Teleostei</taxon>
        <taxon>Neoteleostei</taxon>
        <taxon>Acanthomorphata</taxon>
        <taxon>Eupercaria</taxon>
        <taxon>Labriformes</taxon>
        <taxon>Labridae</taxon>
        <taxon>Xyrichtys</taxon>
    </lineage>
</organism>
<dbReference type="AlphaFoldDB" id="A0AAV1HPS9"/>
<name>A0AAV1HPS9_XYRNO</name>
<proteinExistence type="predicted"/>
<dbReference type="Proteomes" id="UP001178508">
    <property type="component" value="Chromosome 24"/>
</dbReference>
<protein>
    <submittedName>
        <fullName evidence="2">Uncharacterized protein</fullName>
    </submittedName>
</protein>
<keyword evidence="3" id="KW-1185">Reference proteome</keyword>
<dbReference type="EMBL" id="OY660887">
    <property type="protein sequence ID" value="CAJ1087209.1"/>
    <property type="molecule type" value="Genomic_DNA"/>
</dbReference>
<accession>A0AAV1HPS9</accession>
<evidence type="ECO:0000256" key="1">
    <source>
        <dbReference type="SAM" id="MobiDB-lite"/>
    </source>
</evidence>
<feature type="compositionally biased region" description="Low complexity" evidence="1">
    <location>
        <begin position="120"/>
        <end position="131"/>
    </location>
</feature>
<sequence length="208" mass="24174">MYLPELSSGSEAEPSPHNRHRPLLLTFALPRSAFLCCPKEEDQTQSEHHVCTSTANEANNEKEEHRVHSEGNMEKKKKNLMVHRSTDLLESRKRLKEETVMLMWTLEKVILDLKHDPGSSSDSLSCSQDQTQSEHHVCTSTANEANNEKEEHRVHSEGNMEKKKKNLMVHRSTDLLESRKRLKEETVMLMWTLEKVILDLKHDPWFII</sequence>
<reference evidence="2" key="1">
    <citation type="submission" date="2023-08" db="EMBL/GenBank/DDBJ databases">
        <authorList>
            <person name="Alioto T."/>
            <person name="Alioto T."/>
            <person name="Gomez Garrido J."/>
        </authorList>
    </citation>
    <scope>NUCLEOTIDE SEQUENCE</scope>
</reference>
<gene>
    <name evidence="2" type="ORF">XNOV1_A002419</name>
</gene>
<evidence type="ECO:0000313" key="3">
    <source>
        <dbReference type="Proteomes" id="UP001178508"/>
    </source>
</evidence>